<keyword evidence="3" id="KW-0949">S-adenosyl-L-methionine</keyword>
<dbReference type="GO" id="GO:0032259">
    <property type="term" value="P:methylation"/>
    <property type="evidence" value="ECO:0007669"/>
    <property type="project" value="UniProtKB-KW"/>
</dbReference>
<evidence type="ECO:0000313" key="4">
    <source>
        <dbReference type="EMBL" id="MBO1900922.1"/>
    </source>
</evidence>
<keyword evidence="5" id="KW-1185">Reference proteome</keyword>
<organism evidence="4 5">
    <name type="scientific">Leucobacter weissii</name>
    <dbReference type="NCBI Taxonomy" id="1983706"/>
    <lineage>
        <taxon>Bacteria</taxon>
        <taxon>Bacillati</taxon>
        <taxon>Actinomycetota</taxon>
        <taxon>Actinomycetes</taxon>
        <taxon>Micrococcales</taxon>
        <taxon>Microbacteriaceae</taxon>
        <taxon>Leucobacter</taxon>
    </lineage>
</organism>
<keyword evidence="2" id="KW-0808">Transferase</keyword>
<gene>
    <name evidence="4" type="ORF">J4H92_03040</name>
</gene>
<dbReference type="GO" id="GO:0008168">
    <property type="term" value="F:methyltransferase activity"/>
    <property type="evidence" value="ECO:0007669"/>
    <property type="project" value="UniProtKB-KW"/>
</dbReference>
<dbReference type="Proteomes" id="UP000664382">
    <property type="component" value="Unassembled WGS sequence"/>
</dbReference>
<evidence type="ECO:0000313" key="5">
    <source>
        <dbReference type="Proteomes" id="UP000664382"/>
    </source>
</evidence>
<protein>
    <submittedName>
        <fullName evidence="4">Methyltransferase domain-containing protein</fullName>
    </submittedName>
</protein>
<dbReference type="NCBIfam" id="NF004851">
    <property type="entry name" value="PRK06202.1"/>
    <property type="match status" value="1"/>
</dbReference>
<dbReference type="Pfam" id="PF13489">
    <property type="entry name" value="Methyltransf_23"/>
    <property type="match status" value="1"/>
</dbReference>
<evidence type="ECO:0000256" key="2">
    <source>
        <dbReference type="ARBA" id="ARBA00022679"/>
    </source>
</evidence>
<dbReference type="AlphaFoldDB" id="A0A939MLP0"/>
<evidence type="ECO:0000256" key="1">
    <source>
        <dbReference type="ARBA" id="ARBA00022603"/>
    </source>
</evidence>
<comment type="caution">
    <text evidence="4">The sequence shown here is derived from an EMBL/GenBank/DDBJ whole genome shotgun (WGS) entry which is preliminary data.</text>
</comment>
<accession>A0A939MLP0</accession>
<sequence length="230" mass="25803">MRLSERETRLRELMDDPACDPVRLRRTLERFALVNRAVSCWGAVYRARLRPLLRRLDRPARLLDIGCGGGDVVRRLVRLARSDGFGVEALGIDPDPRALEVARAAKTMPGVSYEQARSRALVERGERFDLVISNHLLHHLDDGSLEQLIADSEALATGLCLHSDIARSDGAYALFSVAVPPIAPGSFLLVDGLRSIRRSYAPAELRARLPPDWRVERPGRFRLLAVNRRR</sequence>
<dbReference type="CDD" id="cd02440">
    <property type="entry name" value="AdoMet_MTases"/>
    <property type="match status" value="1"/>
</dbReference>
<dbReference type="InterPro" id="IPR029063">
    <property type="entry name" value="SAM-dependent_MTases_sf"/>
</dbReference>
<proteinExistence type="predicted"/>
<dbReference type="PANTHER" id="PTHR43464">
    <property type="entry name" value="METHYLTRANSFERASE"/>
    <property type="match status" value="1"/>
</dbReference>
<dbReference type="SUPFAM" id="SSF53335">
    <property type="entry name" value="S-adenosyl-L-methionine-dependent methyltransferases"/>
    <property type="match status" value="1"/>
</dbReference>
<dbReference type="RefSeq" id="WP_208095786.1">
    <property type="nucleotide sequence ID" value="NZ_JAGDYM010000004.1"/>
</dbReference>
<keyword evidence="1 4" id="KW-0489">Methyltransferase</keyword>
<dbReference type="Gene3D" id="3.40.50.150">
    <property type="entry name" value="Vaccinia Virus protein VP39"/>
    <property type="match status" value="1"/>
</dbReference>
<name>A0A939MLP0_9MICO</name>
<evidence type="ECO:0000256" key="3">
    <source>
        <dbReference type="ARBA" id="ARBA00022691"/>
    </source>
</evidence>
<dbReference type="PANTHER" id="PTHR43464:SF19">
    <property type="entry name" value="UBIQUINONE BIOSYNTHESIS O-METHYLTRANSFERASE, MITOCHONDRIAL"/>
    <property type="match status" value="1"/>
</dbReference>
<reference evidence="4" key="1">
    <citation type="submission" date="2021-03" db="EMBL/GenBank/DDBJ databases">
        <title>Leucobacter chromiisoli sp. nov., isolated from chromium-containing soil of chemical plant.</title>
        <authorList>
            <person name="Xu Z."/>
        </authorList>
    </citation>
    <scope>NUCLEOTIDE SEQUENCE</scope>
    <source>
        <strain evidence="4">S27</strain>
    </source>
</reference>
<dbReference type="EMBL" id="JAGDYM010000004">
    <property type="protein sequence ID" value="MBO1900922.1"/>
    <property type="molecule type" value="Genomic_DNA"/>
</dbReference>